<name>A0A4C1T582_EUMVA</name>
<comment type="caution">
    <text evidence="1">The sequence shown here is derived from an EMBL/GenBank/DDBJ whole genome shotgun (WGS) entry which is preliminary data.</text>
</comment>
<keyword evidence="2" id="KW-1185">Reference proteome</keyword>
<organism evidence="1 2">
    <name type="scientific">Eumeta variegata</name>
    <name type="common">Bagworm moth</name>
    <name type="synonym">Eumeta japonica</name>
    <dbReference type="NCBI Taxonomy" id="151549"/>
    <lineage>
        <taxon>Eukaryota</taxon>
        <taxon>Metazoa</taxon>
        <taxon>Ecdysozoa</taxon>
        <taxon>Arthropoda</taxon>
        <taxon>Hexapoda</taxon>
        <taxon>Insecta</taxon>
        <taxon>Pterygota</taxon>
        <taxon>Neoptera</taxon>
        <taxon>Endopterygota</taxon>
        <taxon>Lepidoptera</taxon>
        <taxon>Glossata</taxon>
        <taxon>Ditrysia</taxon>
        <taxon>Tineoidea</taxon>
        <taxon>Psychidae</taxon>
        <taxon>Oiketicinae</taxon>
        <taxon>Eumeta</taxon>
    </lineage>
</organism>
<dbReference type="AlphaFoldDB" id="A0A4C1T582"/>
<dbReference type="Proteomes" id="UP000299102">
    <property type="component" value="Unassembled WGS sequence"/>
</dbReference>
<gene>
    <name evidence="1" type="ORF">EVAR_101599_1</name>
</gene>
<proteinExistence type="predicted"/>
<reference evidence="1 2" key="1">
    <citation type="journal article" date="2019" name="Commun. Biol.">
        <title>The bagworm genome reveals a unique fibroin gene that provides high tensile strength.</title>
        <authorList>
            <person name="Kono N."/>
            <person name="Nakamura H."/>
            <person name="Ohtoshi R."/>
            <person name="Tomita M."/>
            <person name="Numata K."/>
            <person name="Arakawa K."/>
        </authorList>
    </citation>
    <scope>NUCLEOTIDE SEQUENCE [LARGE SCALE GENOMIC DNA]</scope>
</reference>
<sequence length="96" mass="10880">MSELHGKENPMSGSPISKENITVRYLFPPRDRFGLGEMQHLGFCYQDYRGLGEPRSGSPGVTTKEKLCHPWLRCLFGCNMVVCGEVSLHDLMAYRD</sequence>
<evidence type="ECO:0000313" key="2">
    <source>
        <dbReference type="Proteomes" id="UP000299102"/>
    </source>
</evidence>
<dbReference type="EMBL" id="BGZK01004501">
    <property type="protein sequence ID" value="GBP09345.1"/>
    <property type="molecule type" value="Genomic_DNA"/>
</dbReference>
<accession>A0A4C1T582</accession>
<protein>
    <submittedName>
        <fullName evidence="1">Uncharacterized protein</fullName>
    </submittedName>
</protein>
<evidence type="ECO:0000313" key="1">
    <source>
        <dbReference type="EMBL" id="GBP09345.1"/>
    </source>
</evidence>